<name>A0A1M6I6D8_9RHOB</name>
<feature type="transmembrane region" description="Helical" evidence="6">
    <location>
        <begin position="162"/>
        <end position="179"/>
    </location>
</feature>
<sequence>MTNPHPPPAHPPGMSSNMQGVLWAMLATGLFATVAAMAKIAVAEYHVLQILFFRQIMVFLSSLPSLARSFPESLRTQHPGLHALRLIGAFVALSTGIWAVSVLPLTTAITLAFVQVFFVALLAARFLKEPVGISRICAILVGFLGVLVILRPNAQGFADPNAMIPVAGALGAALAVTSARRLSQTDSTATLLVYQSIFVGLLAGVPVFWLWKPPDMAGFLLLVTMGALATTGQWVGVKALRLAEASVIGNIQYTQLIYTAILGYVLFDEIPDVYTIFGALFIVSSALFILHRDRKNKRSE</sequence>
<evidence type="ECO:0000313" key="8">
    <source>
        <dbReference type="EMBL" id="SHJ29991.1"/>
    </source>
</evidence>
<evidence type="ECO:0000256" key="3">
    <source>
        <dbReference type="ARBA" id="ARBA00022692"/>
    </source>
</evidence>
<dbReference type="InterPro" id="IPR000620">
    <property type="entry name" value="EamA_dom"/>
</dbReference>
<feature type="transmembrane region" description="Helical" evidence="6">
    <location>
        <begin position="247"/>
        <end position="267"/>
    </location>
</feature>
<keyword evidence="9" id="KW-1185">Reference proteome</keyword>
<proteinExistence type="inferred from homology"/>
<evidence type="ECO:0000256" key="1">
    <source>
        <dbReference type="ARBA" id="ARBA00004141"/>
    </source>
</evidence>
<reference evidence="9" key="1">
    <citation type="submission" date="2016-11" db="EMBL/GenBank/DDBJ databases">
        <authorList>
            <person name="Varghese N."/>
            <person name="Submissions S."/>
        </authorList>
    </citation>
    <scope>NUCLEOTIDE SEQUENCE [LARGE SCALE GENOMIC DNA]</scope>
    <source>
        <strain evidence="9">DSM 100564</strain>
    </source>
</reference>
<evidence type="ECO:0000256" key="2">
    <source>
        <dbReference type="ARBA" id="ARBA00009853"/>
    </source>
</evidence>
<comment type="subcellular location">
    <subcellularLocation>
        <location evidence="1">Membrane</location>
        <topology evidence="1">Multi-pass membrane protein</topology>
    </subcellularLocation>
</comment>
<feature type="transmembrane region" description="Helical" evidence="6">
    <location>
        <begin position="105"/>
        <end position="124"/>
    </location>
</feature>
<feature type="transmembrane region" description="Helical" evidence="6">
    <location>
        <begin position="273"/>
        <end position="290"/>
    </location>
</feature>
<dbReference type="AlphaFoldDB" id="A0A1M6I6D8"/>
<dbReference type="PANTHER" id="PTHR22911">
    <property type="entry name" value="ACYL-MALONYL CONDENSING ENZYME-RELATED"/>
    <property type="match status" value="1"/>
</dbReference>
<dbReference type="STRING" id="1470563.SAMN05444000_1074"/>
<gene>
    <name evidence="8" type="ORF">SAMN05444000_1074</name>
</gene>
<dbReference type="SUPFAM" id="SSF103481">
    <property type="entry name" value="Multidrug resistance efflux transporter EmrE"/>
    <property type="match status" value="2"/>
</dbReference>
<protein>
    <submittedName>
        <fullName evidence="8">Permease of the drug/metabolite transporter (DMT) superfamily</fullName>
    </submittedName>
</protein>
<dbReference type="PANTHER" id="PTHR22911:SF6">
    <property type="entry name" value="SOLUTE CARRIER FAMILY 35 MEMBER G1"/>
    <property type="match status" value="1"/>
</dbReference>
<accession>A0A1M6I6D8</accession>
<evidence type="ECO:0000256" key="6">
    <source>
        <dbReference type="SAM" id="Phobius"/>
    </source>
</evidence>
<dbReference type="Pfam" id="PF00892">
    <property type="entry name" value="EamA"/>
    <property type="match status" value="2"/>
</dbReference>
<comment type="similarity">
    <text evidence="2">Belongs to the drug/metabolite transporter (DMT) superfamily. 10 TMS drug/metabolite exporter (DME) (TC 2.A.7.3) family.</text>
</comment>
<dbReference type="GO" id="GO:0016020">
    <property type="term" value="C:membrane"/>
    <property type="evidence" value="ECO:0007669"/>
    <property type="project" value="UniProtKB-SubCell"/>
</dbReference>
<feature type="transmembrane region" description="Helical" evidence="6">
    <location>
        <begin position="131"/>
        <end position="150"/>
    </location>
</feature>
<feature type="domain" description="EamA" evidence="7">
    <location>
        <begin position="19"/>
        <end position="150"/>
    </location>
</feature>
<feature type="transmembrane region" description="Helical" evidence="6">
    <location>
        <begin position="21"/>
        <end position="41"/>
    </location>
</feature>
<keyword evidence="3 6" id="KW-0812">Transmembrane</keyword>
<keyword evidence="4 6" id="KW-1133">Transmembrane helix</keyword>
<evidence type="ECO:0000313" key="9">
    <source>
        <dbReference type="Proteomes" id="UP000183982"/>
    </source>
</evidence>
<feature type="transmembrane region" description="Helical" evidence="6">
    <location>
        <begin position="79"/>
        <end position="99"/>
    </location>
</feature>
<organism evidence="8 9">
    <name type="scientific">Shimia gijangensis</name>
    <dbReference type="NCBI Taxonomy" id="1470563"/>
    <lineage>
        <taxon>Bacteria</taxon>
        <taxon>Pseudomonadati</taxon>
        <taxon>Pseudomonadota</taxon>
        <taxon>Alphaproteobacteria</taxon>
        <taxon>Rhodobacterales</taxon>
        <taxon>Roseobacteraceae</taxon>
    </lineage>
</organism>
<keyword evidence="5 6" id="KW-0472">Membrane</keyword>
<dbReference type="Proteomes" id="UP000183982">
    <property type="component" value="Unassembled WGS sequence"/>
</dbReference>
<feature type="transmembrane region" description="Helical" evidence="6">
    <location>
        <begin position="191"/>
        <end position="211"/>
    </location>
</feature>
<feature type="transmembrane region" description="Helical" evidence="6">
    <location>
        <begin position="217"/>
        <end position="235"/>
    </location>
</feature>
<dbReference type="EMBL" id="FQZQ01000007">
    <property type="protein sequence ID" value="SHJ29991.1"/>
    <property type="molecule type" value="Genomic_DNA"/>
</dbReference>
<evidence type="ECO:0000256" key="5">
    <source>
        <dbReference type="ARBA" id="ARBA00023136"/>
    </source>
</evidence>
<evidence type="ECO:0000256" key="4">
    <source>
        <dbReference type="ARBA" id="ARBA00022989"/>
    </source>
</evidence>
<dbReference type="InterPro" id="IPR037185">
    <property type="entry name" value="EmrE-like"/>
</dbReference>
<feature type="domain" description="EamA" evidence="7">
    <location>
        <begin position="166"/>
        <end position="290"/>
    </location>
</feature>
<evidence type="ECO:0000259" key="7">
    <source>
        <dbReference type="Pfam" id="PF00892"/>
    </source>
</evidence>